<reference evidence="1" key="1">
    <citation type="submission" date="2023-07" db="EMBL/GenBank/DDBJ databases">
        <authorList>
            <consortium name="AG Swart"/>
            <person name="Singh M."/>
            <person name="Singh A."/>
            <person name="Seah K."/>
            <person name="Emmerich C."/>
        </authorList>
    </citation>
    <scope>NUCLEOTIDE SEQUENCE</scope>
    <source>
        <strain evidence="1">DP1</strain>
    </source>
</reference>
<gene>
    <name evidence="1" type="ORF">ECRASSUSDP1_LOCUS22716</name>
</gene>
<dbReference type="Proteomes" id="UP001295684">
    <property type="component" value="Unassembled WGS sequence"/>
</dbReference>
<proteinExistence type="predicted"/>
<sequence>MKAKEKATAKSETRVADIPKIGSQIISKAIDKSRFQLGHHKIVESKDVESKRDLHSVLFNGKQNRQKKQFGMKRGRDNIKHHFRNKCLM</sequence>
<keyword evidence="2" id="KW-1185">Reference proteome</keyword>
<name>A0AAD1Y059_EUPCR</name>
<accession>A0AAD1Y059</accession>
<protein>
    <submittedName>
        <fullName evidence="1">Uncharacterized protein</fullName>
    </submittedName>
</protein>
<organism evidence="1 2">
    <name type="scientific">Euplotes crassus</name>
    <dbReference type="NCBI Taxonomy" id="5936"/>
    <lineage>
        <taxon>Eukaryota</taxon>
        <taxon>Sar</taxon>
        <taxon>Alveolata</taxon>
        <taxon>Ciliophora</taxon>
        <taxon>Intramacronucleata</taxon>
        <taxon>Spirotrichea</taxon>
        <taxon>Hypotrichia</taxon>
        <taxon>Euplotida</taxon>
        <taxon>Euplotidae</taxon>
        <taxon>Moneuplotes</taxon>
    </lineage>
</organism>
<evidence type="ECO:0000313" key="2">
    <source>
        <dbReference type="Proteomes" id="UP001295684"/>
    </source>
</evidence>
<dbReference type="AlphaFoldDB" id="A0AAD1Y059"/>
<evidence type="ECO:0000313" key="1">
    <source>
        <dbReference type="EMBL" id="CAI2381265.1"/>
    </source>
</evidence>
<dbReference type="EMBL" id="CAMPGE010023311">
    <property type="protein sequence ID" value="CAI2381265.1"/>
    <property type="molecule type" value="Genomic_DNA"/>
</dbReference>
<comment type="caution">
    <text evidence="1">The sequence shown here is derived from an EMBL/GenBank/DDBJ whole genome shotgun (WGS) entry which is preliminary data.</text>
</comment>